<comment type="caution">
    <text evidence="5">The sequence shown here is derived from an EMBL/GenBank/DDBJ whole genome shotgun (WGS) entry which is preliminary data.</text>
</comment>
<feature type="domain" description="Type II/III secretion system secretin-like" evidence="3">
    <location>
        <begin position="248"/>
        <end position="411"/>
    </location>
</feature>
<evidence type="ECO:0000256" key="1">
    <source>
        <dbReference type="RuleBase" id="RU004003"/>
    </source>
</evidence>
<dbReference type="AlphaFoldDB" id="A0A6M2BRP8"/>
<dbReference type="InterPro" id="IPR050810">
    <property type="entry name" value="Bact_Secretion_Sys_Channel"/>
</dbReference>
<dbReference type="GO" id="GO:0009306">
    <property type="term" value="P:protein secretion"/>
    <property type="evidence" value="ECO:0007669"/>
    <property type="project" value="InterPro"/>
</dbReference>
<evidence type="ECO:0000259" key="3">
    <source>
        <dbReference type="Pfam" id="PF00263"/>
    </source>
</evidence>
<dbReference type="RefSeq" id="WP_166256424.1">
    <property type="nucleotide sequence ID" value="NZ_JAAMOW010000005.1"/>
</dbReference>
<dbReference type="PANTHER" id="PTHR30332">
    <property type="entry name" value="PROBABLE GENERAL SECRETION PATHWAY PROTEIN D"/>
    <property type="match status" value="1"/>
</dbReference>
<dbReference type="PRINTS" id="PR00811">
    <property type="entry name" value="BCTERIALGSPD"/>
</dbReference>
<feature type="domain" description="Pilus formation protein N-terminal" evidence="4">
    <location>
        <begin position="40"/>
        <end position="107"/>
    </location>
</feature>
<keyword evidence="2" id="KW-0732">Signal</keyword>
<dbReference type="PANTHER" id="PTHR30332:SF17">
    <property type="entry name" value="TYPE IV PILIATION SYSTEM PROTEIN DR_0774-RELATED"/>
    <property type="match status" value="1"/>
</dbReference>
<dbReference type="InterPro" id="IPR032789">
    <property type="entry name" value="T2SS-T3SS_pil_N"/>
</dbReference>
<dbReference type="GO" id="GO:0015627">
    <property type="term" value="C:type II protein secretion system complex"/>
    <property type="evidence" value="ECO:0007669"/>
    <property type="project" value="TreeGrafter"/>
</dbReference>
<gene>
    <name evidence="5" type="ORF">G7Y85_10935</name>
</gene>
<name>A0A6M2BRP8_9GAMM</name>
<evidence type="ECO:0000313" key="6">
    <source>
        <dbReference type="Proteomes" id="UP000472676"/>
    </source>
</evidence>
<sequence>MPIKIKSQVLNVLLGALLTGVAVLGAGPVAADTPAAERPVLIVEQGEHKLMRSNADVTRVAVGNPATADVSVVNRRDLLLAGKSLGITSLIVWVKGSGTPRQYIVRVQLPKDPLKTSVPDPELDNAVVDPGRGVEGRLPNLLAHRRATLAAAAQKQGEISDRSSIDLESQVLTDVKIAEVSRKTMQRYGFNFILNNPGSSQTSGGILGPGQTSTATVSGGVLTSTLADAFGIVVSDASSHVTALLSMLEGNGLSHTLAEPSLLATSGQTATYLAGGEFPVPVSQGGTSNGSITVEYKEFGVRLSLTPTVLSRDRIALKVAPEVSDLDFSNGIQIGGVAVPSLTVRRTDTSIELGDGETFVISGLVSTSLNDSVNKLPWLGDVPVLGAFFKSTTLDRNDKELIMVVTPHLVRPVAKGVALPKLPGDQFNNKTPNAAYNVFLERGKFDSGFSR</sequence>
<organism evidence="5 6">
    <name type="scientific">Solimonas terrae</name>
    <dbReference type="NCBI Taxonomy" id="1396819"/>
    <lineage>
        <taxon>Bacteria</taxon>
        <taxon>Pseudomonadati</taxon>
        <taxon>Pseudomonadota</taxon>
        <taxon>Gammaproteobacteria</taxon>
        <taxon>Nevskiales</taxon>
        <taxon>Nevskiaceae</taxon>
        <taxon>Solimonas</taxon>
    </lineage>
</organism>
<reference evidence="5 6" key="1">
    <citation type="journal article" date="2014" name="Int. J. Syst. Evol. Microbiol.">
        <title>Solimonas terrae sp. nov., isolated from soil.</title>
        <authorList>
            <person name="Kim S.J."/>
            <person name="Moon J.Y."/>
            <person name="Weon H.Y."/>
            <person name="Ahn J.H."/>
            <person name="Chen W.M."/>
            <person name="Kwon S.W."/>
        </authorList>
    </citation>
    <scope>NUCLEOTIDE SEQUENCE [LARGE SCALE GENOMIC DNA]</scope>
    <source>
        <strain evidence="5 6">KIS83-12</strain>
    </source>
</reference>
<evidence type="ECO:0000313" key="5">
    <source>
        <dbReference type="EMBL" id="NGY05286.1"/>
    </source>
</evidence>
<keyword evidence="6" id="KW-1185">Reference proteome</keyword>
<proteinExistence type="inferred from homology"/>
<dbReference type="Pfam" id="PF00263">
    <property type="entry name" value="Secretin"/>
    <property type="match status" value="1"/>
</dbReference>
<accession>A0A6M2BRP8</accession>
<dbReference type="Pfam" id="PF13629">
    <property type="entry name" value="T2SS-T3SS_pil_N"/>
    <property type="match status" value="1"/>
</dbReference>
<dbReference type="InterPro" id="IPR004846">
    <property type="entry name" value="T2SS/T3SS_dom"/>
</dbReference>
<feature type="chain" id="PRO_5026685665" evidence="2">
    <location>
        <begin position="32"/>
        <end position="451"/>
    </location>
</feature>
<evidence type="ECO:0000259" key="4">
    <source>
        <dbReference type="Pfam" id="PF13629"/>
    </source>
</evidence>
<evidence type="ECO:0000256" key="2">
    <source>
        <dbReference type="SAM" id="SignalP"/>
    </source>
</evidence>
<dbReference type="EMBL" id="JAAMOW010000005">
    <property type="protein sequence ID" value="NGY05286.1"/>
    <property type="molecule type" value="Genomic_DNA"/>
</dbReference>
<dbReference type="Proteomes" id="UP000472676">
    <property type="component" value="Unassembled WGS sequence"/>
</dbReference>
<comment type="similarity">
    <text evidence="1">Belongs to the bacterial secretin family.</text>
</comment>
<protein>
    <submittedName>
        <fullName evidence="5">Type II and III secretion system protein family protein</fullName>
    </submittedName>
</protein>
<feature type="signal peptide" evidence="2">
    <location>
        <begin position="1"/>
        <end position="31"/>
    </location>
</feature>
<dbReference type="InterPro" id="IPR001775">
    <property type="entry name" value="GspD/PilQ"/>
</dbReference>